<protein>
    <submittedName>
        <fullName evidence="1">Sugar ABC transporter substrate-binding protein</fullName>
    </submittedName>
</protein>
<dbReference type="Proteomes" id="UP000292858">
    <property type="component" value="Unassembled WGS sequence"/>
</dbReference>
<dbReference type="SUPFAM" id="SSF53850">
    <property type="entry name" value="Periplasmic binding protein-like II"/>
    <property type="match status" value="1"/>
</dbReference>
<dbReference type="InterPro" id="IPR050490">
    <property type="entry name" value="Bact_solute-bd_prot1"/>
</dbReference>
<evidence type="ECO:0000313" key="2">
    <source>
        <dbReference type="Proteomes" id="UP000292858"/>
    </source>
</evidence>
<dbReference type="OrthoDB" id="9795467at2"/>
<dbReference type="EMBL" id="SIJL01000001">
    <property type="protein sequence ID" value="TBH21829.1"/>
    <property type="molecule type" value="Genomic_DNA"/>
</dbReference>
<comment type="caution">
    <text evidence="1">The sequence shown here is derived from an EMBL/GenBank/DDBJ whole genome shotgun (WGS) entry which is preliminary data.</text>
</comment>
<reference evidence="1 2" key="1">
    <citation type="submission" date="2019-02" db="EMBL/GenBank/DDBJ databases">
        <title>Thermus sp. a novel from hot spring.</title>
        <authorList>
            <person name="Zhao Z."/>
        </authorList>
    </citation>
    <scope>NUCLEOTIDE SEQUENCE [LARGE SCALE GENOMIC DNA]</scope>
    <source>
        <strain evidence="1 2">CFH 72773T</strain>
    </source>
</reference>
<accession>A0A4Q9B7N7</accession>
<proteinExistence type="predicted"/>
<evidence type="ECO:0000313" key="1">
    <source>
        <dbReference type="EMBL" id="TBH21829.1"/>
    </source>
</evidence>
<dbReference type="PANTHER" id="PTHR43649">
    <property type="entry name" value="ARABINOSE-BINDING PROTEIN-RELATED"/>
    <property type="match status" value="1"/>
</dbReference>
<organism evidence="1 2">
    <name type="scientific">Thermus thermamylovorans</name>
    <dbReference type="NCBI Taxonomy" id="2509362"/>
    <lineage>
        <taxon>Bacteria</taxon>
        <taxon>Thermotogati</taxon>
        <taxon>Deinococcota</taxon>
        <taxon>Deinococci</taxon>
        <taxon>Thermales</taxon>
        <taxon>Thermaceae</taxon>
        <taxon>Thermus</taxon>
    </lineage>
</organism>
<dbReference type="CDD" id="cd13585">
    <property type="entry name" value="PBP2_TMBP_like"/>
    <property type="match status" value="1"/>
</dbReference>
<dbReference type="AlphaFoldDB" id="A0A4Q9B7N7"/>
<sequence>MRRWWLALGVALLGAGIATAQRVAIVHWQHHHEARTPLLRELIDRFQAQNPGVRIEFEPIPFEQYFDKLTVGLATGRGPDVFQIKMDWAEQFIWGGLVAPVPEGVLTLQQARSRFMAWTIRRLEYQGRLYGLPTDVQHLVLFINDDLAREAGLDPSRPPRTWEELVAQARRATKRDAAGNILQAGLDTRYRWAVYTALLYQYIPGSVIDPVNLRVNYTSPEGLQAWRIVEQLVRGPQAVDSPRFLTGQFKFEQNRAVFYINHPVTRGRLERMAPNLRYTVAPLPAPPGRSPITPGSHWAYVVNTRSPNADWAWRWITFITSEEAQVRWYQGTGELPAARNLAFTNHPAMVRTPADRVIFEALRNVRPTEYVGNADPVRNDLFDAIALTNTPLETLVQQAAQRELEVMRRALGR</sequence>
<name>A0A4Q9B7N7_9DEIN</name>
<dbReference type="Pfam" id="PF01547">
    <property type="entry name" value="SBP_bac_1"/>
    <property type="match status" value="1"/>
</dbReference>
<gene>
    <name evidence="1" type="ORF">ETP66_00900</name>
</gene>
<dbReference type="Gene3D" id="3.40.190.10">
    <property type="entry name" value="Periplasmic binding protein-like II"/>
    <property type="match status" value="1"/>
</dbReference>
<dbReference type="RefSeq" id="WP_130839718.1">
    <property type="nucleotide sequence ID" value="NZ_SIJL01000001.1"/>
</dbReference>
<dbReference type="InterPro" id="IPR006059">
    <property type="entry name" value="SBP"/>
</dbReference>
<keyword evidence="2" id="KW-1185">Reference proteome</keyword>
<dbReference type="PANTHER" id="PTHR43649:SF12">
    <property type="entry name" value="DIACETYLCHITOBIOSE BINDING PROTEIN DASA"/>
    <property type="match status" value="1"/>
</dbReference>